<reference evidence="2 3" key="1">
    <citation type="submission" date="2024-03" db="EMBL/GenBank/DDBJ databases">
        <title>Community enrichment and isolation of bacterial strains for fucoidan degradation.</title>
        <authorList>
            <person name="Sichert A."/>
        </authorList>
    </citation>
    <scope>NUCLEOTIDE SEQUENCE [LARGE SCALE GENOMIC DNA]</scope>
    <source>
        <strain evidence="2 3">AS76</strain>
    </source>
</reference>
<comment type="caution">
    <text evidence="2">The sequence shown here is derived from an EMBL/GenBank/DDBJ whole genome shotgun (WGS) entry which is preliminary data.</text>
</comment>
<feature type="transmembrane region" description="Helical" evidence="1">
    <location>
        <begin position="381"/>
        <end position="400"/>
    </location>
</feature>
<dbReference type="EMBL" id="JBBMRA010000010">
    <property type="protein sequence ID" value="MEM5536980.1"/>
    <property type="molecule type" value="Genomic_DNA"/>
</dbReference>
<dbReference type="Pfam" id="PF11902">
    <property type="entry name" value="DUF3422"/>
    <property type="match status" value="1"/>
</dbReference>
<keyword evidence="1" id="KW-1133">Transmembrane helix</keyword>
<proteinExistence type="predicted"/>
<keyword evidence="1" id="KW-0472">Membrane</keyword>
<sequence length="411" mass="46546">MQNHPLRNQITQEVHARPFQRFKSDLGLLHIAASYGTGGEQALGDALNQLLTNIDVSLPETVDGFFYAENAHYGVRYEPHNEFYTLTLYQLDAASVDKLTGLWEALPGELLCGVKLFYSGPQVQPNLKDFFATHQVSGAEVMGGAAKVWTDFYPDDDKGFVTIVVHNSALKTFQAGRLLQRLCEIETYRHTALLAYPLAQELMPQLTEMDKQLSTITHEIAHNADAPALLKQLMALAADVEALSAETAHRFSASQAYFAVVDSRIVELREERIEGLQTVAQFMERRLDPAKRTCIAANDRLERLSRRIARATELIRSQVDLSIERQNHQLLEGLNDRARRQLRLQAKLESFTIIVVTYYAFDLLERSIRNTVSADILRDQVLMVLSFSVPIIAGVIWWYVRKLLKHYGDDD</sequence>
<keyword evidence="3" id="KW-1185">Reference proteome</keyword>
<keyword evidence="1" id="KW-0812">Transmembrane</keyword>
<evidence type="ECO:0000313" key="2">
    <source>
        <dbReference type="EMBL" id="MEM5536980.1"/>
    </source>
</evidence>
<organism evidence="2 3">
    <name type="scientific">Neptuniibacter pectenicola</name>
    <dbReference type="NCBI Taxonomy" id="1806669"/>
    <lineage>
        <taxon>Bacteria</taxon>
        <taxon>Pseudomonadati</taxon>
        <taxon>Pseudomonadota</taxon>
        <taxon>Gammaproteobacteria</taxon>
        <taxon>Oceanospirillales</taxon>
        <taxon>Oceanospirillaceae</taxon>
        <taxon>Neptuniibacter</taxon>
    </lineage>
</organism>
<accession>A0ABU9TTG7</accession>
<dbReference type="InterPro" id="IPR021830">
    <property type="entry name" value="DUF3422"/>
</dbReference>
<gene>
    <name evidence="2" type="ORF">WNY58_11315</name>
</gene>
<evidence type="ECO:0000256" key="1">
    <source>
        <dbReference type="SAM" id="Phobius"/>
    </source>
</evidence>
<name>A0ABU9TTG7_9GAMM</name>
<evidence type="ECO:0000313" key="3">
    <source>
        <dbReference type="Proteomes" id="UP001449225"/>
    </source>
</evidence>
<dbReference type="RefSeq" id="WP_339890303.1">
    <property type="nucleotide sequence ID" value="NZ_CAXBCE010000003.1"/>
</dbReference>
<protein>
    <submittedName>
        <fullName evidence="2">DUF3422 domain-containing protein</fullName>
    </submittedName>
</protein>
<dbReference type="Proteomes" id="UP001449225">
    <property type="component" value="Unassembled WGS sequence"/>
</dbReference>